<evidence type="ECO:0000256" key="1">
    <source>
        <dbReference type="SAM" id="MobiDB-lite"/>
    </source>
</evidence>
<feature type="compositionally biased region" description="Acidic residues" evidence="1">
    <location>
        <begin position="123"/>
        <end position="132"/>
    </location>
</feature>
<feature type="compositionally biased region" description="Basic and acidic residues" evidence="1">
    <location>
        <begin position="91"/>
        <end position="112"/>
    </location>
</feature>
<accession>A0AAI8YDA1</accession>
<feature type="region of interest" description="Disordered" evidence="1">
    <location>
        <begin position="91"/>
        <end position="149"/>
    </location>
</feature>
<gene>
    <name evidence="2" type="ORF">KHLLAP_LOCUS1064</name>
</gene>
<protein>
    <submittedName>
        <fullName evidence="2">Uu.00g034490.m01.CDS01</fullName>
    </submittedName>
</protein>
<dbReference type="EMBL" id="CAUWAG010000003">
    <property type="protein sequence ID" value="CAJ2500596.1"/>
    <property type="molecule type" value="Genomic_DNA"/>
</dbReference>
<dbReference type="Proteomes" id="UP001295740">
    <property type="component" value="Unassembled WGS sequence"/>
</dbReference>
<proteinExistence type="predicted"/>
<name>A0AAI8YDA1_9PEZI</name>
<organism evidence="2 3">
    <name type="scientific">Anthostomella pinea</name>
    <dbReference type="NCBI Taxonomy" id="933095"/>
    <lineage>
        <taxon>Eukaryota</taxon>
        <taxon>Fungi</taxon>
        <taxon>Dikarya</taxon>
        <taxon>Ascomycota</taxon>
        <taxon>Pezizomycotina</taxon>
        <taxon>Sordariomycetes</taxon>
        <taxon>Xylariomycetidae</taxon>
        <taxon>Xylariales</taxon>
        <taxon>Xylariaceae</taxon>
        <taxon>Anthostomella</taxon>
    </lineage>
</organism>
<dbReference type="AlphaFoldDB" id="A0AAI8YDA1"/>
<evidence type="ECO:0000313" key="3">
    <source>
        <dbReference type="Proteomes" id="UP001295740"/>
    </source>
</evidence>
<sequence>MYRFGYMGSIQFGRAPPAESPFKALAFLKEDFHALETTQTQTERKDREEALDRERMRLWQELLKREEEFLAREADVMRREGELLEMERELVRREGHGDDDVEKGVGGRDGGKGRGSCFAVTVEDVDEDEEGEMGGKEMGGCGEDGDGLESVVLVPIE</sequence>
<keyword evidence="3" id="KW-1185">Reference proteome</keyword>
<comment type="caution">
    <text evidence="2">The sequence shown here is derived from an EMBL/GenBank/DDBJ whole genome shotgun (WGS) entry which is preliminary data.</text>
</comment>
<evidence type="ECO:0000313" key="2">
    <source>
        <dbReference type="EMBL" id="CAJ2500596.1"/>
    </source>
</evidence>
<reference evidence="2" key="1">
    <citation type="submission" date="2023-10" db="EMBL/GenBank/DDBJ databases">
        <authorList>
            <person name="Hackl T."/>
        </authorList>
    </citation>
    <scope>NUCLEOTIDE SEQUENCE</scope>
</reference>